<accession>A0A0F9PBU5</accession>
<organism evidence="1">
    <name type="scientific">marine sediment metagenome</name>
    <dbReference type="NCBI Taxonomy" id="412755"/>
    <lineage>
        <taxon>unclassified sequences</taxon>
        <taxon>metagenomes</taxon>
        <taxon>ecological metagenomes</taxon>
    </lineage>
</organism>
<sequence>MSDVRIVQCFGTKRRPHKEDKSCRRRFMWTAFGNGKTQFGRRGTQACPHCGTLPDFTHPFNRYLSGEIEEAEAKAMMPDFIEKLEKAKSGK</sequence>
<reference evidence="1" key="1">
    <citation type="journal article" date="2015" name="Nature">
        <title>Complex archaea that bridge the gap between prokaryotes and eukaryotes.</title>
        <authorList>
            <person name="Spang A."/>
            <person name="Saw J.H."/>
            <person name="Jorgensen S.L."/>
            <person name="Zaremba-Niedzwiedzka K."/>
            <person name="Martijn J."/>
            <person name="Lind A.E."/>
            <person name="van Eijk R."/>
            <person name="Schleper C."/>
            <person name="Guy L."/>
            <person name="Ettema T.J."/>
        </authorList>
    </citation>
    <scope>NUCLEOTIDE SEQUENCE</scope>
</reference>
<protein>
    <submittedName>
        <fullName evidence="1">Uncharacterized protein</fullName>
    </submittedName>
</protein>
<evidence type="ECO:0000313" key="1">
    <source>
        <dbReference type="EMBL" id="KKM98445.1"/>
    </source>
</evidence>
<proteinExistence type="predicted"/>
<name>A0A0F9PBU5_9ZZZZ</name>
<dbReference type="EMBL" id="LAZR01005618">
    <property type="protein sequence ID" value="KKM98445.1"/>
    <property type="molecule type" value="Genomic_DNA"/>
</dbReference>
<comment type="caution">
    <text evidence="1">The sequence shown here is derived from an EMBL/GenBank/DDBJ whole genome shotgun (WGS) entry which is preliminary data.</text>
</comment>
<gene>
    <name evidence="1" type="ORF">LCGC14_1157960</name>
</gene>
<dbReference type="AlphaFoldDB" id="A0A0F9PBU5"/>